<name>A0A1T5AMX0_9SPHI</name>
<dbReference type="AlphaFoldDB" id="A0A1T5AMX0"/>
<dbReference type="STRING" id="1513896.SAMN05660841_00016"/>
<accession>A0A1T5AMX0</accession>
<protein>
    <submittedName>
        <fullName evidence="2">Uncharacterized protein</fullName>
    </submittedName>
</protein>
<evidence type="ECO:0000256" key="1">
    <source>
        <dbReference type="SAM" id="Coils"/>
    </source>
</evidence>
<dbReference type="EMBL" id="FUZF01000001">
    <property type="protein sequence ID" value="SKB36199.1"/>
    <property type="molecule type" value="Genomic_DNA"/>
</dbReference>
<dbReference type="Proteomes" id="UP000190150">
    <property type="component" value="Unassembled WGS sequence"/>
</dbReference>
<gene>
    <name evidence="2" type="ORF">SAMN05660841_00016</name>
</gene>
<reference evidence="3" key="1">
    <citation type="submission" date="2017-02" db="EMBL/GenBank/DDBJ databases">
        <authorList>
            <person name="Varghese N."/>
            <person name="Submissions S."/>
        </authorList>
    </citation>
    <scope>NUCLEOTIDE SEQUENCE [LARGE SCALE GENOMIC DNA]</scope>
    <source>
        <strain evidence="3">DSM 24091</strain>
    </source>
</reference>
<evidence type="ECO:0000313" key="2">
    <source>
        <dbReference type="EMBL" id="SKB36199.1"/>
    </source>
</evidence>
<feature type="coiled-coil region" evidence="1">
    <location>
        <begin position="83"/>
        <end position="128"/>
    </location>
</feature>
<proteinExistence type="predicted"/>
<keyword evidence="1" id="KW-0175">Coiled coil</keyword>
<sequence length="201" mass="23813">MIFCRDARRSKALFETEAKASGFIKYNRYAIKRQTGIAPIRAYHCTSCDGWHVTSRKAVYDLPDKAEVRIAAYEREYGLDVKKEEKNNRLSRAEYLHKKQEQRREERLKERERIREQEQQAVNLLKARIGNHGPLMVIYKDIEEIQAFLKNKADKTRIYRHITKTYEKLGKVIYTKKSTPLIAILKDKLDSLLTHCQNHQF</sequence>
<evidence type="ECO:0000313" key="3">
    <source>
        <dbReference type="Proteomes" id="UP000190150"/>
    </source>
</evidence>
<organism evidence="2 3">
    <name type="scientific">Sphingobacterium nematocida</name>
    <dbReference type="NCBI Taxonomy" id="1513896"/>
    <lineage>
        <taxon>Bacteria</taxon>
        <taxon>Pseudomonadati</taxon>
        <taxon>Bacteroidota</taxon>
        <taxon>Sphingobacteriia</taxon>
        <taxon>Sphingobacteriales</taxon>
        <taxon>Sphingobacteriaceae</taxon>
        <taxon>Sphingobacterium</taxon>
    </lineage>
</organism>
<keyword evidence="3" id="KW-1185">Reference proteome</keyword>